<dbReference type="AlphaFoldDB" id="A0A9W6LJJ4"/>
<dbReference type="GO" id="GO:0016020">
    <property type="term" value="C:membrane"/>
    <property type="evidence" value="ECO:0007669"/>
    <property type="project" value="UniProtKB-SubCell"/>
</dbReference>
<keyword evidence="7" id="KW-0472">Membrane</keyword>
<dbReference type="Pfam" id="PF08478">
    <property type="entry name" value="POTRA_1"/>
    <property type="match status" value="1"/>
</dbReference>
<dbReference type="PANTHER" id="PTHR35851">
    <property type="entry name" value="CELL DIVISION PROTEIN FTSQ"/>
    <property type="match status" value="1"/>
</dbReference>
<dbReference type="InterPro" id="IPR013685">
    <property type="entry name" value="POTRA_FtsQ_type"/>
</dbReference>
<dbReference type="EMBL" id="BSDX01000001">
    <property type="protein sequence ID" value="GLI53281.1"/>
    <property type="molecule type" value="Genomic_DNA"/>
</dbReference>
<evidence type="ECO:0000256" key="6">
    <source>
        <dbReference type="ARBA" id="ARBA00022989"/>
    </source>
</evidence>
<name>A0A9W6LJJ4_9BACT</name>
<dbReference type="Proteomes" id="UP001144297">
    <property type="component" value="Unassembled WGS sequence"/>
</dbReference>
<evidence type="ECO:0000259" key="9">
    <source>
        <dbReference type="PROSITE" id="PS51779"/>
    </source>
</evidence>
<dbReference type="GO" id="GO:0090529">
    <property type="term" value="P:cell septum assembly"/>
    <property type="evidence" value="ECO:0007669"/>
    <property type="project" value="InterPro"/>
</dbReference>
<dbReference type="Pfam" id="PF03799">
    <property type="entry name" value="FtsQ_DivIB_C"/>
    <property type="match status" value="1"/>
</dbReference>
<keyword evidence="5" id="KW-0812">Transmembrane</keyword>
<proteinExistence type="predicted"/>
<accession>A0A9W6LJJ4</accession>
<keyword evidence="2" id="KW-1003">Cell membrane</keyword>
<dbReference type="Gene3D" id="3.10.20.310">
    <property type="entry name" value="membrane protein fhac"/>
    <property type="match status" value="1"/>
</dbReference>
<feature type="domain" description="POTRA" evidence="9">
    <location>
        <begin position="26"/>
        <end position="94"/>
    </location>
</feature>
<dbReference type="InterPro" id="IPR034746">
    <property type="entry name" value="POTRA"/>
</dbReference>
<sequence>MKSKKWIILICVFFVVLVGFLAFEEFTVRNVVIIGNKHLTDKEIRAILSIKEGNSIIYPSSKTLYERLKKTPWIKDAIIRKDLNGTMTIYIKESTPVAIAMFNENYYLVDYEAQVLENFTEKIQKDKHVSEVDTKETNPTIFLPIIKNIDPFKNKETLNEAVKLLNFINHKGFVKADDKIIITGNNPDDLTLYINNFPIIVGKGELEAKFAKYLVVNGEIQKRGLNVQYIDLRVPDRVIVKPVE</sequence>
<comment type="caution">
    <text evidence="10">The sequence shown here is derived from an EMBL/GenBank/DDBJ whole genome shotgun (WGS) entry which is preliminary data.</text>
</comment>
<evidence type="ECO:0000256" key="2">
    <source>
        <dbReference type="ARBA" id="ARBA00022475"/>
    </source>
</evidence>
<keyword evidence="4 10" id="KW-0132">Cell division</keyword>
<keyword evidence="3" id="KW-0997">Cell inner membrane</keyword>
<evidence type="ECO:0000256" key="5">
    <source>
        <dbReference type="ARBA" id="ARBA00022692"/>
    </source>
</evidence>
<evidence type="ECO:0000313" key="11">
    <source>
        <dbReference type="Proteomes" id="UP001144297"/>
    </source>
</evidence>
<dbReference type="InterPro" id="IPR026579">
    <property type="entry name" value="FtsQ"/>
</dbReference>
<evidence type="ECO:0000256" key="7">
    <source>
        <dbReference type="ARBA" id="ARBA00023136"/>
    </source>
</evidence>
<keyword evidence="8" id="KW-0131">Cell cycle</keyword>
<evidence type="ECO:0000256" key="1">
    <source>
        <dbReference type="ARBA" id="ARBA00004370"/>
    </source>
</evidence>
<protein>
    <submittedName>
        <fullName evidence="10">Cell division protein FtsQ</fullName>
    </submittedName>
</protein>
<evidence type="ECO:0000256" key="8">
    <source>
        <dbReference type="ARBA" id="ARBA00023306"/>
    </source>
</evidence>
<reference evidence="10" key="1">
    <citation type="submission" date="2022-12" db="EMBL/GenBank/DDBJ databases">
        <title>Reference genome sequencing for broad-spectrum identification of bacterial and archaeal isolates by mass spectrometry.</title>
        <authorList>
            <person name="Sekiguchi Y."/>
            <person name="Tourlousse D.M."/>
        </authorList>
    </citation>
    <scope>NUCLEOTIDE SEQUENCE</scope>
    <source>
        <strain evidence="10">TSL-P1</strain>
    </source>
</reference>
<dbReference type="InterPro" id="IPR005548">
    <property type="entry name" value="Cell_div_FtsQ/DivIB_C"/>
</dbReference>
<comment type="subcellular location">
    <subcellularLocation>
        <location evidence="1">Membrane</location>
    </subcellularLocation>
</comment>
<keyword evidence="11" id="KW-1185">Reference proteome</keyword>
<organism evidence="10 11">
    <name type="scientific">Thermodesulfovibrio yellowstonii</name>
    <dbReference type="NCBI Taxonomy" id="28262"/>
    <lineage>
        <taxon>Bacteria</taxon>
        <taxon>Pseudomonadati</taxon>
        <taxon>Nitrospirota</taxon>
        <taxon>Thermodesulfovibrionia</taxon>
        <taxon>Thermodesulfovibrionales</taxon>
        <taxon>Thermodesulfovibrionaceae</taxon>
        <taxon>Thermodesulfovibrio</taxon>
    </lineage>
</organism>
<dbReference type="PROSITE" id="PS51779">
    <property type="entry name" value="POTRA"/>
    <property type="match status" value="1"/>
</dbReference>
<keyword evidence="6" id="KW-1133">Transmembrane helix</keyword>
<dbReference type="PANTHER" id="PTHR35851:SF1">
    <property type="entry name" value="CELL DIVISION PROTEIN FTSQ"/>
    <property type="match status" value="1"/>
</dbReference>
<evidence type="ECO:0000256" key="3">
    <source>
        <dbReference type="ARBA" id="ARBA00022519"/>
    </source>
</evidence>
<gene>
    <name evidence="10" type="ORF">TISLANDTSLP1_09740</name>
</gene>
<evidence type="ECO:0000256" key="4">
    <source>
        <dbReference type="ARBA" id="ARBA00022618"/>
    </source>
</evidence>
<evidence type="ECO:0000313" key="10">
    <source>
        <dbReference type="EMBL" id="GLI53281.1"/>
    </source>
</evidence>